<dbReference type="InterPro" id="IPR027623">
    <property type="entry name" value="AmmeMemoSam_A"/>
</dbReference>
<dbReference type="EMBL" id="DRKP01000061">
    <property type="protein sequence ID" value="HEB95866.1"/>
    <property type="molecule type" value="Genomic_DNA"/>
</dbReference>
<dbReference type="Gene3D" id="3.30.1490.150">
    <property type="entry name" value="Hypothetical protein ph0010, domain 2"/>
    <property type="match status" value="1"/>
</dbReference>
<reference evidence="2" key="1">
    <citation type="journal article" date="2020" name="mSystems">
        <title>Genome- and Community-Level Interaction Insights into Carbon Utilization and Element Cycling Functions of Hydrothermarchaeota in Hydrothermal Sediment.</title>
        <authorList>
            <person name="Zhou Z."/>
            <person name="Liu Y."/>
            <person name="Xu W."/>
            <person name="Pan J."/>
            <person name="Luo Z.H."/>
            <person name="Li M."/>
        </authorList>
    </citation>
    <scope>NUCLEOTIDE SEQUENCE [LARGE SCALE GENOMIC DNA]</scope>
    <source>
        <strain evidence="2">HyVt-443</strain>
    </source>
</reference>
<dbReference type="NCBIfam" id="TIGR00296">
    <property type="entry name" value="TIGR00296 family protein"/>
    <property type="match status" value="1"/>
</dbReference>
<evidence type="ECO:0000313" key="2">
    <source>
        <dbReference type="EMBL" id="HEB95866.1"/>
    </source>
</evidence>
<dbReference type="InterPro" id="IPR036071">
    <property type="entry name" value="AMMECR1_dom_sf"/>
</dbReference>
<gene>
    <name evidence="2" type="primary">amrA</name>
    <name evidence="2" type="ORF">ENI96_05490</name>
</gene>
<dbReference type="Pfam" id="PF01871">
    <property type="entry name" value="AMMECR1"/>
    <property type="match status" value="1"/>
</dbReference>
<feature type="domain" description="AMMECR1" evidence="1">
    <location>
        <begin position="14"/>
        <end position="196"/>
    </location>
</feature>
<name>A0A831RLY3_9GAMM</name>
<comment type="caution">
    <text evidence="2">The sequence shown here is derived from an EMBL/GenBank/DDBJ whole genome shotgun (WGS) entry which is preliminary data.</text>
</comment>
<proteinExistence type="predicted"/>
<dbReference type="PANTHER" id="PTHR13016:SF0">
    <property type="entry name" value="AMME SYNDROME CANDIDATE GENE 1 PROTEIN"/>
    <property type="match status" value="1"/>
</dbReference>
<evidence type="ECO:0000259" key="1">
    <source>
        <dbReference type="PROSITE" id="PS51112"/>
    </source>
</evidence>
<protein>
    <submittedName>
        <fullName evidence="2">AmmeMemoRadiSam system protein A</fullName>
    </submittedName>
</protein>
<accession>A0A831RLY3</accession>
<dbReference type="InterPro" id="IPR027485">
    <property type="entry name" value="AMMECR1_N"/>
</dbReference>
<dbReference type="Proteomes" id="UP000886251">
    <property type="component" value="Unassembled WGS sequence"/>
</dbReference>
<dbReference type="PANTHER" id="PTHR13016">
    <property type="entry name" value="AMMECR1 HOMOLOG"/>
    <property type="match status" value="1"/>
</dbReference>
<dbReference type="Gene3D" id="3.30.700.20">
    <property type="entry name" value="Hypothetical protein ph0010, domain 1"/>
    <property type="match status" value="1"/>
</dbReference>
<dbReference type="InterPro" id="IPR002733">
    <property type="entry name" value="AMMECR1_domain"/>
</dbReference>
<dbReference type="SUPFAM" id="SSF143447">
    <property type="entry name" value="AMMECR1-like"/>
    <property type="match status" value="1"/>
</dbReference>
<organism evidence="2">
    <name type="scientific">Sedimenticola thiotaurini</name>
    <dbReference type="NCBI Taxonomy" id="1543721"/>
    <lineage>
        <taxon>Bacteria</taxon>
        <taxon>Pseudomonadati</taxon>
        <taxon>Pseudomonadota</taxon>
        <taxon>Gammaproteobacteria</taxon>
        <taxon>Chromatiales</taxon>
        <taxon>Sedimenticolaceae</taxon>
        <taxon>Sedimenticola</taxon>
    </lineage>
</organism>
<dbReference type="NCBIfam" id="TIGR04335">
    <property type="entry name" value="AmmeMemoSam_A"/>
    <property type="match status" value="1"/>
</dbReference>
<sequence length="196" mass="22344">MPSHDPAHTPLPPQDRRLLLRLARDSIRHGLETGRPLRVVTEEYPATLQERRAAFVTLNRNGALRGCIGHLEAIQPLVDDVAENAFAAAFRDPRFPPLSPDEFDDLEIHISVLTPAHPMTFDSEADLVRQLRPGEDGLILEEGPYRGTFLPSVWESLPRPEEFLRHLKMKAGLPPDHWSDRIRIYRYGTESFSDRD</sequence>
<dbReference type="PROSITE" id="PS51112">
    <property type="entry name" value="AMMECR1"/>
    <property type="match status" value="1"/>
</dbReference>
<dbReference type="AlphaFoldDB" id="A0A831RLY3"/>
<dbReference type="InterPro" id="IPR023473">
    <property type="entry name" value="AMMECR1"/>
</dbReference>